<evidence type="ECO:0000256" key="3">
    <source>
        <dbReference type="ARBA" id="ARBA00022737"/>
    </source>
</evidence>
<dbReference type="InterPro" id="IPR004148">
    <property type="entry name" value="BAR_dom"/>
</dbReference>
<organism evidence="12">
    <name type="scientific">Oryza glumipatula</name>
    <dbReference type="NCBI Taxonomy" id="40148"/>
    <lineage>
        <taxon>Eukaryota</taxon>
        <taxon>Viridiplantae</taxon>
        <taxon>Streptophyta</taxon>
        <taxon>Embryophyta</taxon>
        <taxon>Tracheophyta</taxon>
        <taxon>Spermatophyta</taxon>
        <taxon>Magnoliopsida</taxon>
        <taxon>Liliopsida</taxon>
        <taxon>Poales</taxon>
        <taxon>Poaceae</taxon>
        <taxon>BOP clade</taxon>
        <taxon>Oryzoideae</taxon>
        <taxon>Oryzeae</taxon>
        <taxon>Oryzinae</taxon>
        <taxon>Oryza</taxon>
    </lineage>
</organism>
<keyword evidence="1" id="KW-0343">GTPase activation</keyword>
<evidence type="ECO:0000256" key="5">
    <source>
        <dbReference type="ARBA" id="ARBA00022833"/>
    </source>
</evidence>
<dbReference type="PANTHER" id="PTHR23180">
    <property type="entry name" value="CENTAURIN/ARF"/>
    <property type="match status" value="1"/>
</dbReference>
<keyword evidence="5" id="KW-0862">Zinc</keyword>
<dbReference type="SMART" id="SM00105">
    <property type="entry name" value="ArfGap"/>
    <property type="match status" value="1"/>
</dbReference>
<name>A0A0E0B548_9ORYZ</name>
<dbReference type="Pfam" id="PF12796">
    <property type="entry name" value="Ank_2"/>
    <property type="match status" value="1"/>
</dbReference>
<accession>A0A0E0B548</accession>
<evidence type="ECO:0000256" key="9">
    <source>
        <dbReference type="SAM" id="MobiDB-lite"/>
    </source>
</evidence>
<dbReference type="AlphaFoldDB" id="A0A0E0B548"/>
<dbReference type="Pfam" id="PF01412">
    <property type="entry name" value="ArfGap"/>
    <property type="match status" value="1"/>
</dbReference>
<dbReference type="PROSITE" id="PS50088">
    <property type="entry name" value="ANK_REPEAT"/>
    <property type="match status" value="2"/>
</dbReference>
<dbReference type="InterPro" id="IPR001164">
    <property type="entry name" value="ArfGAP_dom"/>
</dbReference>
<dbReference type="InterPro" id="IPR002110">
    <property type="entry name" value="Ankyrin_rpt"/>
</dbReference>
<evidence type="ECO:0000259" key="11">
    <source>
        <dbReference type="PROSITE" id="PS50115"/>
    </source>
</evidence>
<dbReference type="Gene3D" id="1.25.40.20">
    <property type="entry name" value="Ankyrin repeat-containing domain"/>
    <property type="match status" value="1"/>
</dbReference>
<feature type="repeat" description="ANK" evidence="7">
    <location>
        <begin position="771"/>
        <end position="803"/>
    </location>
</feature>
<dbReference type="PROSITE" id="PS50115">
    <property type="entry name" value="ARFGAP"/>
    <property type="match status" value="1"/>
</dbReference>
<dbReference type="Gramene" id="OGLUM09G16550.2">
    <property type="protein sequence ID" value="OGLUM09G16550.2"/>
    <property type="gene ID" value="OGLUM09G16550"/>
</dbReference>
<evidence type="ECO:0000313" key="13">
    <source>
        <dbReference type="Proteomes" id="UP000026961"/>
    </source>
</evidence>
<keyword evidence="13" id="KW-1185">Reference proteome</keyword>
<dbReference type="Pfam" id="PF16746">
    <property type="entry name" value="BAR_3"/>
    <property type="match status" value="2"/>
</dbReference>
<dbReference type="SMART" id="SM00248">
    <property type="entry name" value="ANK"/>
    <property type="match status" value="2"/>
</dbReference>
<feature type="domain" description="Arf-GAP" evidence="11">
    <location>
        <begin position="529"/>
        <end position="674"/>
    </location>
</feature>
<dbReference type="PROSITE" id="PS50297">
    <property type="entry name" value="ANK_REP_REGION"/>
    <property type="match status" value="2"/>
</dbReference>
<evidence type="ECO:0000313" key="12">
    <source>
        <dbReference type="EnsemblPlants" id="OGLUM09G16550.2"/>
    </source>
</evidence>
<evidence type="ECO:0000256" key="2">
    <source>
        <dbReference type="ARBA" id="ARBA00022723"/>
    </source>
</evidence>
<dbReference type="FunFam" id="1.10.220.150:FF:000019">
    <property type="entry name" value="ADP-ribosylation factor GTPase-activating protein AGD1"/>
    <property type="match status" value="1"/>
</dbReference>
<dbReference type="SUPFAM" id="SSF48403">
    <property type="entry name" value="Ankyrin repeat"/>
    <property type="match status" value="1"/>
</dbReference>
<dbReference type="Proteomes" id="UP000026961">
    <property type="component" value="Chromosome 9"/>
</dbReference>
<dbReference type="SMART" id="SM00233">
    <property type="entry name" value="PH"/>
    <property type="match status" value="1"/>
</dbReference>
<dbReference type="InterPro" id="IPR001849">
    <property type="entry name" value="PH_domain"/>
</dbReference>
<keyword evidence="7" id="KW-0040">ANK repeat</keyword>
<evidence type="ECO:0008006" key="14">
    <source>
        <dbReference type="Google" id="ProtNLM"/>
    </source>
</evidence>
<keyword evidence="2" id="KW-0479">Metal-binding</keyword>
<reference evidence="12" key="2">
    <citation type="submission" date="2018-05" db="EMBL/GenBank/DDBJ databases">
        <title>OgluRS3 (Oryza glumaepatula Reference Sequence Version 3).</title>
        <authorList>
            <person name="Zhang J."/>
            <person name="Kudrna D."/>
            <person name="Lee S."/>
            <person name="Talag J."/>
            <person name="Welchert J."/>
            <person name="Wing R.A."/>
        </authorList>
    </citation>
    <scope>NUCLEOTIDE SEQUENCE [LARGE SCALE GENOMIC DNA]</scope>
</reference>
<dbReference type="CDD" id="cd13250">
    <property type="entry name" value="PH_ACAP"/>
    <property type="match status" value="1"/>
</dbReference>
<dbReference type="GO" id="GO:0005737">
    <property type="term" value="C:cytoplasm"/>
    <property type="evidence" value="ECO:0007669"/>
    <property type="project" value="InterPro"/>
</dbReference>
<feature type="region of interest" description="Disordered" evidence="9">
    <location>
        <begin position="465"/>
        <end position="492"/>
    </location>
</feature>
<sequence>MFFTRLDDSPMFRKQIQSLEEGSELLRERCLRFHKGCRKYTEGLGEAYDGDIAFASSLEAFGGGHNDPISVAFGGPVMTKFTIALREIGTYKEVLRSQVENMLNDKLLQFVDIDLHDVKDARKRFDKASLLYDQARERYLSLKKGTRTDVATAVEDVCSFYHLSSYLYLESRITASLLIYMSHNQELHSARSSFEQARFNLVTALSNIEAKKRFEFLEAVSGTMDAHLRYFKQGYELLHQMEPYINQVLAYAQQSRERSNYEQAALVERMQEFKRQIDRESRWSPNGINDSPNGDGIQAIGRSSHKMIEAVMQSASKGKVQTIRQGYLSKRSSNLRGDWKRRFFVLDSRGMLYYYRKQNSRPSSGYTNQRSSAPSEHGSGLLSRWFSSHYHGGVHDEKSVARHTVNLLTSTIKADADQSDLRFCFRIISPTKNYTLQAESAMDQMDWIEKITGVIASLLSSQSPERRLLSSPKGSGHNRTASESSSFSSSTELDHSISEDCMLERNSGSGYFDHSGRAIQHHRTSMKPDKPIDLLRKVVGNNICADCGAAEPDWASLNLGILLCIECSGVHRNLGVHISKVRSLTLDVRVWEPSVINLFQSLGNTFANTIWEDMLPSSSSVDHGDNSRADGLENTSHNLIFSKPKHSDHIAVKEKFIHAKYAERDYVRKLNMDDSLVAQQMWENVSSNNKKGVYSLIVGSNADVNLTYGQTSFNLALTLGKALLLQEQPTSPSDGSSRCFDRSSLERISPRDSLSLASTSARIDELDDCIEGLSLLHLACRVADVGMVELLLQYGANVNSADSRGRTPLHHSILKGRHMFAKLLLSRGADSQATDRDGRTALQYAIDSGTIDDEEILVLLEDPSR</sequence>
<dbReference type="SUPFAM" id="SSF50729">
    <property type="entry name" value="PH domain-like"/>
    <property type="match status" value="1"/>
</dbReference>
<dbReference type="SUPFAM" id="SSF57863">
    <property type="entry name" value="ArfGap/RecO-like zinc finger"/>
    <property type="match status" value="1"/>
</dbReference>
<evidence type="ECO:0000256" key="7">
    <source>
        <dbReference type="PROSITE-ProRule" id="PRU00023"/>
    </source>
</evidence>
<dbReference type="InterPro" id="IPR035670">
    <property type="entry name" value="AGD1/2/3/4_BAR_plant"/>
</dbReference>
<dbReference type="PANTHER" id="PTHR23180:SF160">
    <property type="entry name" value="ADP-RIBOSYLATION FACTOR GTPASE-ACTIVATING PROTEIN EFFECTOR PROTEIN 1"/>
    <property type="match status" value="1"/>
</dbReference>
<keyword evidence="6" id="KW-0175">Coiled coil</keyword>
<dbReference type="Pfam" id="PF00169">
    <property type="entry name" value="PH"/>
    <property type="match status" value="1"/>
</dbReference>
<dbReference type="SMART" id="SM00721">
    <property type="entry name" value="BAR"/>
    <property type="match status" value="1"/>
</dbReference>
<dbReference type="InterPro" id="IPR038508">
    <property type="entry name" value="ArfGAP_dom_sf"/>
</dbReference>
<keyword evidence="3" id="KW-0677">Repeat</keyword>
<dbReference type="Gene3D" id="1.10.220.150">
    <property type="entry name" value="Arf GTPase activating protein"/>
    <property type="match status" value="1"/>
</dbReference>
<keyword evidence="4 8" id="KW-0863">Zinc-finger</keyword>
<dbReference type="GO" id="GO:0005096">
    <property type="term" value="F:GTPase activator activity"/>
    <property type="evidence" value="ECO:0007669"/>
    <property type="project" value="UniProtKB-KW"/>
</dbReference>
<proteinExistence type="predicted"/>
<dbReference type="InterPro" id="IPR045258">
    <property type="entry name" value="ACAP1/2/3-like"/>
</dbReference>
<evidence type="ECO:0000256" key="4">
    <source>
        <dbReference type="ARBA" id="ARBA00022771"/>
    </source>
</evidence>
<dbReference type="PRINTS" id="PR00405">
    <property type="entry name" value="REVINTRACTNG"/>
</dbReference>
<feature type="domain" description="PH" evidence="10">
    <location>
        <begin position="321"/>
        <end position="456"/>
    </location>
</feature>
<protein>
    <recommendedName>
        <fullName evidence="14">ADP-ribosylation factor GTPase-activating protein AGD3</fullName>
    </recommendedName>
</protein>
<dbReference type="CDD" id="cd08204">
    <property type="entry name" value="ArfGap"/>
    <property type="match status" value="1"/>
</dbReference>
<evidence type="ECO:0000256" key="8">
    <source>
        <dbReference type="PROSITE-ProRule" id="PRU00288"/>
    </source>
</evidence>
<dbReference type="Gene3D" id="2.30.29.30">
    <property type="entry name" value="Pleckstrin-homology domain (PH domain)/Phosphotyrosine-binding domain (PTB)"/>
    <property type="match status" value="1"/>
</dbReference>
<dbReference type="InterPro" id="IPR027267">
    <property type="entry name" value="AH/BAR_dom_sf"/>
</dbReference>
<dbReference type="InterPro" id="IPR037278">
    <property type="entry name" value="ARFGAP/RecO"/>
</dbReference>
<dbReference type="CDD" id="cd07606">
    <property type="entry name" value="BAR_SFC_plant"/>
    <property type="match status" value="1"/>
</dbReference>
<evidence type="ECO:0000256" key="6">
    <source>
        <dbReference type="ARBA" id="ARBA00023054"/>
    </source>
</evidence>
<dbReference type="SUPFAM" id="SSF103657">
    <property type="entry name" value="BAR/IMD domain-like"/>
    <property type="match status" value="1"/>
</dbReference>
<dbReference type="GO" id="GO:0008270">
    <property type="term" value="F:zinc ion binding"/>
    <property type="evidence" value="ECO:0007669"/>
    <property type="project" value="UniProtKB-KW"/>
</dbReference>
<dbReference type="eggNOG" id="KOG0521">
    <property type="taxonomic scope" value="Eukaryota"/>
</dbReference>
<reference evidence="12" key="1">
    <citation type="submission" date="2015-04" db="UniProtKB">
        <authorList>
            <consortium name="EnsemblPlants"/>
        </authorList>
    </citation>
    <scope>IDENTIFICATION</scope>
</reference>
<dbReference type="InterPro" id="IPR036770">
    <property type="entry name" value="Ankyrin_rpt-contain_sf"/>
</dbReference>
<dbReference type="EnsemblPlants" id="OGLUM09G16550.2">
    <property type="protein sequence ID" value="OGLUM09G16550.2"/>
    <property type="gene ID" value="OGLUM09G16550"/>
</dbReference>
<dbReference type="STRING" id="40148.A0A0E0B548"/>
<evidence type="ECO:0000259" key="10">
    <source>
        <dbReference type="PROSITE" id="PS50003"/>
    </source>
</evidence>
<evidence type="ECO:0000256" key="1">
    <source>
        <dbReference type="ARBA" id="ARBA00022468"/>
    </source>
</evidence>
<dbReference type="PROSITE" id="PS50003">
    <property type="entry name" value="PH_DOMAIN"/>
    <property type="match status" value="1"/>
</dbReference>
<dbReference type="InterPro" id="IPR011993">
    <property type="entry name" value="PH-like_dom_sf"/>
</dbReference>
<dbReference type="Gene3D" id="1.20.1270.60">
    <property type="entry name" value="Arfaptin homology (AH) domain/BAR domain"/>
    <property type="match status" value="1"/>
</dbReference>
<feature type="repeat" description="ANK" evidence="7">
    <location>
        <begin position="804"/>
        <end position="836"/>
    </location>
</feature>